<comment type="caution">
    <text evidence="2">The sequence shown here is derived from an EMBL/GenBank/DDBJ whole genome shotgun (WGS) entry which is preliminary data.</text>
</comment>
<evidence type="ECO:0000313" key="3">
    <source>
        <dbReference type="Proteomes" id="UP000298030"/>
    </source>
</evidence>
<accession>A0A4Y7S6X9</accession>
<dbReference type="Proteomes" id="UP000298030">
    <property type="component" value="Unassembled WGS sequence"/>
</dbReference>
<dbReference type="AlphaFoldDB" id="A0A4Y7S6X9"/>
<reference evidence="2 3" key="1">
    <citation type="journal article" date="2019" name="Nat. Ecol. Evol.">
        <title>Megaphylogeny resolves global patterns of mushroom evolution.</title>
        <authorList>
            <person name="Varga T."/>
            <person name="Krizsan K."/>
            <person name="Foldi C."/>
            <person name="Dima B."/>
            <person name="Sanchez-Garcia M."/>
            <person name="Sanchez-Ramirez S."/>
            <person name="Szollosi G.J."/>
            <person name="Szarkandi J.G."/>
            <person name="Papp V."/>
            <person name="Albert L."/>
            <person name="Andreopoulos W."/>
            <person name="Angelini C."/>
            <person name="Antonin V."/>
            <person name="Barry K.W."/>
            <person name="Bougher N.L."/>
            <person name="Buchanan P."/>
            <person name="Buyck B."/>
            <person name="Bense V."/>
            <person name="Catcheside P."/>
            <person name="Chovatia M."/>
            <person name="Cooper J."/>
            <person name="Damon W."/>
            <person name="Desjardin D."/>
            <person name="Finy P."/>
            <person name="Geml J."/>
            <person name="Haridas S."/>
            <person name="Hughes K."/>
            <person name="Justo A."/>
            <person name="Karasinski D."/>
            <person name="Kautmanova I."/>
            <person name="Kiss B."/>
            <person name="Kocsube S."/>
            <person name="Kotiranta H."/>
            <person name="LaButti K.M."/>
            <person name="Lechner B.E."/>
            <person name="Liimatainen K."/>
            <person name="Lipzen A."/>
            <person name="Lukacs Z."/>
            <person name="Mihaltcheva S."/>
            <person name="Morgado L.N."/>
            <person name="Niskanen T."/>
            <person name="Noordeloos M.E."/>
            <person name="Ohm R.A."/>
            <person name="Ortiz-Santana B."/>
            <person name="Ovrebo C."/>
            <person name="Racz N."/>
            <person name="Riley R."/>
            <person name="Savchenko A."/>
            <person name="Shiryaev A."/>
            <person name="Soop K."/>
            <person name="Spirin V."/>
            <person name="Szebenyi C."/>
            <person name="Tomsovsky M."/>
            <person name="Tulloss R.E."/>
            <person name="Uehling J."/>
            <person name="Grigoriev I.V."/>
            <person name="Vagvolgyi C."/>
            <person name="Papp T."/>
            <person name="Martin F.M."/>
            <person name="Miettinen O."/>
            <person name="Hibbett D.S."/>
            <person name="Nagy L.G."/>
        </authorList>
    </citation>
    <scope>NUCLEOTIDE SEQUENCE [LARGE SCALE GENOMIC DNA]</scope>
    <source>
        <strain evidence="2 3">FP101781</strain>
    </source>
</reference>
<proteinExistence type="predicted"/>
<keyword evidence="3" id="KW-1185">Reference proteome</keyword>
<sequence length="708" mass="79487">MPTRTVFVVLTNTPPPGRSVRNQFLTSVEYTMLQELRAVGNGTAVNNAEVFAKDVNEEIRDMKVWPNISLSYSLISSPSVKKFIAPNRSCVVDYTSGTQGFTLHTFPSFIRAFIYVLAGGNTQLSQWGLIEWLGVPGRPCIALAPQPSTSRRDLANDRRSANNRRELEDLPEVVMIPRTYSKSPQEYFPTYLAMALDQTAPRVKENLAWEGLGLALLVAEDAAYDIDFEGYDLPKKKSAWSSELPAHTYIRGNTRDGPDPEATVFCRRLHPECNGVNVCQYFDESLFDGLERYGDDESETNTVLEQAHRANEAESDSVFKAALRHVKFVESIKKSKCYIECSGHPVVRKRAKGRNKWGKTTFIGYSSWRRSEKGSHIYHTIPWNVSELVQKILDSGGGELLAELSNDLNSRCTFHVHPSSGAKECPLPVSKPTEDSKALLSEVIKASGLLGLTAQKPMRGRSVDEVYKPRETEGSQPRKYPSQSPQTLFYCFAQVLACDFSFKRKLGDFDERKVVGWDLQLQRRVTHLTGYCDRSTIEAFTILFRETFRVVKEATGYPLRFNRFWPANAKDTSEAPLFSILLDSEMTQVAAYNPKAEYLPKEPMDLATTVIQFRALHYPRARDADAQTAEELDSAKMASPAHQQYQAQREEGAAQRHDHAQRKNADINSLCALEAESSNIAAQLDNSRAVVTAPDVGLKPRTSTPKWK</sequence>
<feature type="region of interest" description="Disordered" evidence="1">
    <location>
        <begin position="624"/>
        <end position="665"/>
    </location>
</feature>
<name>A0A4Y7S6X9_COPMI</name>
<gene>
    <name evidence="2" type="ORF">FA13DRAFT_1720793</name>
</gene>
<evidence type="ECO:0000256" key="1">
    <source>
        <dbReference type="SAM" id="MobiDB-lite"/>
    </source>
</evidence>
<dbReference type="EMBL" id="QPFP01000320">
    <property type="protein sequence ID" value="TEB16781.1"/>
    <property type="molecule type" value="Genomic_DNA"/>
</dbReference>
<protein>
    <submittedName>
        <fullName evidence="2">Uncharacterized protein</fullName>
    </submittedName>
</protein>
<feature type="region of interest" description="Disordered" evidence="1">
    <location>
        <begin position="682"/>
        <end position="708"/>
    </location>
</feature>
<feature type="compositionally biased region" description="Basic and acidic residues" evidence="1">
    <location>
        <begin position="648"/>
        <end position="665"/>
    </location>
</feature>
<evidence type="ECO:0000313" key="2">
    <source>
        <dbReference type="EMBL" id="TEB16781.1"/>
    </source>
</evidence>
<dbReference type="OrthoDB" id="3267672at2759"/>
<feature type="region of interest" description="Disordered" evidence="1">
    <location>
        <begin position="460"/>
        <end position="483"/>
    </location>
</feature>
<feature type="compositionally biased region" description="Basic and acidic residues" evidence="1">
    <location>
        <begin position="461"/>
        <end position="473"/>
    </location>
</feature>
<organism evidence="2 3">
    <name type="scientific">Coprinellus micaceus</name>
    <name type="common">Glistening ink-cap mushroom</name>
    <name type="synonym">Coprinus micaceus</name>
    <dbReference type="NCBI Taxonomy" id="71717"/>
    <lineage>
        <taxon>Eukaryota</taxon>
        <taxon>Fungi</taxon>
        <taxon>Dikarya</taxon>
        <taxon>Basidiomycota</taxon>
        <taxon>Agaricomycotina</taxon>
        <taxon>Agaricomycetes</taxon>
        <taxon>Agaricomycetidae</taxon>
        <taxon>Agaricales</taxon>
        <taxon>Agaricineae</taxon>
        <taxon>Psathyrellaceae</taxon>
        <taxon>Coprinellus</taxon>
    </lineage>
</organism>